<keyword evidence="3" id="KW-0808">Transferase</keyword>
<keyword evidence="4" id="KW-1185">Reference proteome</keyword>
<name>A0ABM6I815_9HYPH</name>
<proteinExistence type="predicted"/>
<dbReference type="Gene3D" id="3.40.140.80">
    <property type="match status" value="1"/>
</dbReference>
<protein>
    <submittedName>
        <fullName evidence="3">Phosphatidate cytidylyltransferase</fullName>
    </submittedName>
</protein>
<dbReference type="Proteomes" id="UP000188174">
    <property type="component" value="Chromosome"/>
</dbReference>
<dbReference type="PANTHER" id="PTHR39962">
    <property type="entry name" value="BLL4848 PROTEIN"/>
    <property type="match status" value="1"/>
</dbReference>
<evidence type="ECO:0000259" key="1">
    <source>
        <dbReference type="Pfam" id="PF06230"/>
    </source>
</evidence>
<sequence>MNRADTGLEPRLALIAGNGSLPCQIAEALSSAGREFRIIAIKGEADERTRAQADTELGWGEIGRLYKFLKKTGCRDVLLIGGVSRRPDFTSILGDLGTLKRLPTIIRALAGGDDSLLTKVIRLFEVEGYRVVGIKDVAPQLLASSGVLGKVQPNQGDWRDAELALRATEKLGELDIGQAAIAVGGRVVALEGAEGTDAMLQRCAELKRIGRIRSKGRAGVLVKTAKPNQDLRVDLPTVGPMTIDLAAAAGLAGIAVEASGALIAEKDETLKKADNAGLFVIGIEHGTRFGVTLKGQSDERS</sequence>
<dbReference type="InterPro" id="IPR041255">
    <property type="entry name" value="LpxI_N"/>
</dbReference>
<dbReference type="Gene3D" id="3.40.50.20">
    <property type="match status" value="1"/>
</dbReference>
<keyword evidence="3" id="KW-0548">Nucleotidyltransferase</keyword>
<organism evidence="3 4">
    <name type="scientific">Roseibium algicola</name>
    <dbReference type="NCBI Taxonomy" id="2857014"/>
    <lineage>
        <taxon>Bacteria</taxon>
        <taxon>Pseudomonadati</taxon>
        <taxon>Pseudomonadota</taxon>
        <taxon>Alphaproteobacteria</taxon>
        <taxon>Hyphomicrobiales</taxon>
        <taxon>Stappiaceae</taxon>
        <taxon>Roseibium</taxon>
    </lineage>
</organism>
<dbReference type="Pfam" id="PF17930">
    <property type="entry name" value="LpxI_N"/>
    <property type="match status" value="1"/>
</dbReference>
<reference evidence="3 4" key="1">
    <citation type="submission" date="2017-02" db="EMBL/GenBank/DDBJ databases">
        <authorList>
            <person name="Jeong S."/>
        </authorList>
    </citation>
    <scope>NUCLEOTIDE SEQUENCE [LARGE SCALE GENOMIC DNA]</scope>
    <source>
        <strain evidence="3 4">RMAR6-6</strain>
    </source>
</reference>
<dbReference type="EMBL" id="CP019630">
    <property type="protein sequence ID" value="AQQ06555.1"/>
    <property type="molecule type" value="Genomic_DNA"/>
</dbReference>
<dbReference type="RefSeq" id="WP_077292777.1">
    <property type="nucleotide sequence ID" value="NZ_CP019630.1"/>
</dbReference>
<feature type="domain" description="LpxI N-terminal" evidence="2">
    <location>
        <begin position="11"/>
        <end position="141"/>
    </location>
</feature>
<evidence type="ECO:0000313" key="4">
    <source>
        <dbReference type="Proteomes" id="UP000188174"/>
    </source>
</evidence>
<accession>A0ABM6I815</accession>
<dbReference type="InterPro" id="IPR043167">
    <property type="entry name" value="LpxI_C_sf"/>
</dbReference>
<dbReference type="Pfam" id="PF06230">
    <property type="entry name" value="LpxI_C"/>
    <property type="match status" value="1"/>
</dbReference>
<gene>
    <name evidence="3" type="ORF">B0E33_25705</name>
</gene>
<dbReference type="PANTHER" id="PTHR39962:SF1">
    <property type="entry name" value="LPXI FAMILY PROTEIN"/>
    <property type="match status" value="1"/>
</dbReference>
<dbReference type="InterPro" id="IPR010415">
    <property type="entry name" value="LpxI_C"/>
</dbReference>
<dbReference type="InterPro" id="IPR053174">
    <property type="entry name" value="LpxI"/>
</dbReference>
<evidence type="ECO:0000313" key="3">
    <source>
        <dbReference type="EMBL" id="AQQ06555.1"/>
    </source>
</evidence>
<feature type="domain" description="LpxI C-terminal" evidence="1">
    <location>
        <begin position="145"/>
        <end position="281"/>
    </location>
</feature>
<dbReference type="GO" id="GO:0016779">
    <property type="term" value="F:nucleotidyltransferase activity"/>
    <property type="evidence" value="ECO:0007669"/>
    <property type="project" value="UniProtKB-KW"/>
</dbReference>
<evidence type="ECO:0000259" key="2">
    <source>
        <dbReference type="Pfam" id="PF17930"/>
    </source>
</evidence>